<organism evidence="2 3">
    <name type="scientific">Eufriesea mexicana</name>
    <dbReference type="NCBI Taxonomy" id="516756"/>
    <lineage>
        <taxon>Eukaryota</taxon>
        <taxon>Metazoa</taxon>
        <taxon>Ecdysozoa</taxon>
        <taxon>Arthropoda</taxon>
        <taxon>Hexapoda</taxon>
        <taxon>Insecta</taxon>
        <taxon>Pterygota</taxon>
        <taxon>Neoptera</taxon>
        <taxon>Endopterygota</taxon>
        <taxon>Hymenoptera</taxon>
        <taxon>Apocrita</taxon>
        <taxon>Aculeata</taxon>
        <taxon>Apoidea</taxon>
        <taxon>Anthophila</taxon>
        <taxon>Apidae</taxon>
        <taxon>Eufriesea</taxon>
    </lineage>
</organism>
<gene>
    <name evidence="2" type="ORF">WN48_08891</name>
</gene>
<proteinExistence type="predicted"/>
<sequence length="157" mass="18010">MFSLLMPPRGEFQMSKAEPRVACTYLASSVPPTSPPRFACVLDPRDKEFRHSITSNLDRMEHTWNGIDDRQRNEPPDPSNDQSQRYGRKRRKEKAEPKEPGFPDRISGSEEGANVTRHPVDELRSRRATTSIHELLNIDITRPISSPLDTVDEKEAW</sequence>
<evidence type="ECO:0000256" key="1">
    <source>
        <dbReference type="SAM" id="MobiDB-lite"/>
    </source>
</evidence>
<keyword evidence="3" id="KW-1185">Reference proteome</keyword>
<dbReference type="EMBL" id="KQ760132">
    <property type="protein sequence ID" value="OAD61798.1"/>
    <property type="molecule type" value="Genomic_DNA"/>
</dbReference>
<evidence type="ECO:0000313" key="2">
    <source>
        <dbReference type="EMBL" id="OAD61798.1"/>
    </source>
</evidence>
<reference evidence="2 3" key="1">
    <citation type="submission" date="2015-07" db="EMBL/GenBank/DDBJ databases">
        <title>The genome of Eufriesea mexicana.</title>
        <authorList>
            <person name="Pan H."/>
            <person name="Kapheim K."/>
        </authorList>
    </citation>
    <scope>NUCLEOTIDE SEQUENCE [LARGE SCALE GENOMIC DNA]</scope>
    <source>
        <strain evidence="2">0111107269</strain>
        <tissue evidence="2">Whole body</tissue>
    </source>
</reference>
<protein>
    <submittedName>
        <fullName evidence="2">Uncharacterized protein</fullName>
    </submittedName>
</protein>
<feature type="region of interest" description="Disordered" evidence="1">
    <location>
        <begin position="52"/>
        <end position="157"/>
    </location>
</feature>
<name>A0A310SUI1_9HYME</name>
<feature type="compositionally biased region" description="Basic and acidic residues" evidence="1">
    <location>
        <begin position="58"/>
        <end position="75"/>
    </location>
</feature>
<accession>A0A310SUI1</accession>
<evidence type="ECO:0000313" key="3">
    <source>
        <dbReference type="Proteomes" id="UP000250275"/>
    </source>
</evidence>
<dbReference type="Proteomes" id="UP000250275">
    <property type="component" value="Unassembled WGS sequence"/>
</dbReference>
<feature type="compositionally biased region" description="Basic and acidic residues" evidence="1">
    <location>
        <begin position="93"/>
        <end position="102"/>
    </location>
</feature>
<dbReference type="AlphaFoldDB" id="A0A310SUI1"/>